<evidence type="ECO:0000313" key="3">
    <source>
        <dbReference type="EMBL" id="TKA70099.1"/>
    </source>
</evidence>
<dbReference type="OrthoDB" id="5427833at2759"/>
<protein>
    <recommendedName>
        <fullName evidence="5">Extracellular membrane protein CFEM domain-containing protein</fullName>
    </recommendedName>
</protein>
<feature type="region of interest" description="Disordered" evidence="1">
    <location>
        <begin position="222"/>
        <end position="263"/>
    </location>
</feature>
<evidence type="ECO:0000256" key="1">
    <source>
        <dbReference type="SAM" id="MobiDB-lite"/>
    </source>
</evidence>
<evidence type="ECO:0000313" key="4">
    <source>
        <dbReference type="Proteomes" id="UP000308768"/>
    </source>
</evidence>
<evidence type="ECO:0008006" key="5">
    <source>
        <dbReference type="Google" id="ProtNLM"/>
    </source>
</evidence>
<gene>
    <name evidence="3" type="ORF">B0A49_06357</name>
</gene>
<proteinExistence type="predicted"/>
<name>A0A4V5NF88_9PEZI</name>
<sequence length="293" mass="28892">MRSSPQTAPLLLLLPLALLVRTTHAVALCDFTPAASNLPAACNVIYTAPIPDCQTSDFTSSSNICSAACVAGLQAIGAQLVHACSFDDVKGQGDNLVWRFLESKGVQALCANVAVSTTIMLPPSISTSTPRTARTTAITVTPSIGSGTLVLSSVAATSNGLLFDTSSQPSVSSAASTSSIPLVVSTSAASTTPTSTATVTVVLTASPTTASTLASTHSSAVGASTHTSGAAQTTVKTATSASTSAVPPSTSTSRAGGGGSPFDNAGSSSGASIRFPSVVLSVLAAVGACYTVF</sequence>
<dbReference type="EMBL" id="NAJN01000673">
    <property type="protein sequence ID" value="TKA70099.1"/>
    <property type="molecule type" value="Genomic_DNA"/>
</dbReference>
<accession>A0A4V5NF88</accession>
<keyword evidence="2" id="KW-0732">Signal</keyword>
<feature type="chain" id="PRO_5020545999" description="Extracellular membrane protein CFEM domain-containing protein" evidence="2">
    <location>
        <begin position="26"/>
        <end position="293"/>
    </location>
</feature>
<dbReference type="AlphaFoldDB" id="A0A4V5NF88"/>
<keyword evidence="4" id="KW-1185">Reference proteome</keyword>
<organism evidence="3 4">
    <name type="scientific">Cryomyces minteri</name>
    <dbReference type="NCBI Taxonomy" id="331657"/>
    <lineage>
        <taxon>Eukaryota</taxon>
        <taxon>Fungi</taxon>
        <taxon>Dikarya</taxon>
        <taxon>Ascomycota</taxon>
        <taxon>Pezizomycotina</taxon>
        <taxon>Dothideomycetes</taxon>
        <taxon>Dothideomycetes incertae sedis</taxon>
        <taxon>Cryomyces</taxon>
    </lineage>
</organism>
<evidence type="ECO:0000256" key="2">
    <source>
        <dbReference type="SAM" id="SignalP"/>
    </source>
</evidence>
<feature type="compositionally biased region" description="Low complexity" evidence="1">
    <location>
        <begin position="230"/>
        <end position="254"/>
    </location>
</feature>
<reference evidence="3 4" key="1">
    <citation type="submission" date="2017-03" db="EMBL/GenBank/DDBJ databases">
        <title>Genomes of endolithic fungi from Antarctica.</title>
        <authorList>
            <person name="Coleine C."/>
            <person name="Masonjones S."/>
            <person name="Stajich J.E."/>
        </authorList>
    </citation>
    <scope>NUCLEOTIDE SEQUENCE [LARGE SCALE GENOMIC DNA]</scope>
    <source>
        <strain evidence="3 4">CCFEE 5187</strain>
    </source>
</reference>
<feature type="signal peptide" evidence="2">
    <location>
        <begin position="1"/>
        <end position="25"/>
    </location>
</feature>
<comment type="caution">
    <text evidence="3">The sequence shown here is derived from an EMBL/GenBank/DDBJ whole genome shotgun (WGS) entry which is preliminary data.</text>
</comment>
<dbReference type="Proteomes" id="UP000308768">
    <property type="component" value="Unassembled WGS sequence"/>
</dbReference>